<dbReference type="EMBL" id="JABAHY010000011">
    <property type="protein sequence ID" value="NLS10600.1"/>
    <property type="molecule type" value="Genomic_DNA"/>
</dbReference>
<reference evidence="2 3" key="1">
    <citation type="submission" date="2020-04" db="EMBL/GenBank/DDBJ databases">
        <title>Nesterenkonia sp. nov., isolated from marine sediment.</title>
        <authorList>
            <person name="Zhang G."/>
        </authorList>
    </citation>
    <scope>NUCLEOTIDE SEQUENCE [LARGE SCALE GENOMIC DNA]</scope>
    <source>
        <strain evidence="2 3">MY13</strain>
    </source>
</reference>
<accession>A0A7X8YEK9</accession>
<dbReference type="AlphaFoldDB" id="A0A7X8YEK9"/>
<evidence type="ECO:0000313" key="2">
    <source>
        <dbReference type="EMBL" id="NLS10600.1"/>
    </source>
</evidence>
<name>A0A7X8YEK9_9MICC</name>
<comment type="caution">
    <text evidence="2">The sequence shown here is derived from an EMBL/GenBank/DDBJ whole genome shotgun (WGS) entry which is preliminary data.</text>
</comment>
<feature type="compositionally biased region" description="Polar residues" evidence="1">
    <location>
        <begin position="1"/>
        <end position="10"/>
    </location>
</feature>
<dbReference type="Proteomes" id="UP000523139">
    <property type="component" value="Unassembled WGS sequence"/>
</dbReference>
<gene>
    <name evidence="2" type="ORF">HGQ17_11485</name>
</gene>
<organism evidence="2 3">
    <name type="scientific">Nesterenkonia sedimenti</name>
    <dbReference type="NCBI Taxonomy" id="1463632"/>
    <lineage>
        <taxon>Bacteria</taxon>
        <taxon>Bacillati</taxon>
        <taxon>Actinomycetota</taxon>
        <taxon>Actinomycetes</taxon>
        <taxon>Micrococcales</taxon>
        <taxon>Micrococcaceae</taxon>
        <taxon>Nesterenkonia</taxon>
    </lineage>
</organism>
<protein>
    <submittedName>
        <fullName evidence="2">Uncharacterized protein</fullName>
    </submittedName>
</protein>
<sequence>MNSHQSSLSSTKRRESEESGAVVDAHMSFSRSQYLSPEQLHQRLSELNGVLEVRSLDTDHD</sequence>
<evidence type="ECO:0000256" key="1">
    <source>
        <dbReference type="SAM" id="MobiDB-lite"/>
    </source>
</evidence>
<keyword evidence="3" id="KW-1185">Reference proteome</keyword>
<evidence type="ECO:0000313" key="3">
    <source>
        <dbReference type="Proteomes" id="UP000523139"/>
    </source>
</evidence>
<proteinExistence type="predicted"/>
<feature type="region of interest" description="Disordered" evidence="1">
    <location>
        <begin position="1"/>
        <end position="25"/>
    </location>
</feature>